<keyword evidence="2" id="KW-0812">Transmembrane</keyword>
<dbReference type="EMBL" id="JBHSFE010000008">
    <property type="protein sequence ID" value="MFC4607931.1"/>
    <property type="molecule type" value="Genomic_DNA"/>
</dbReference>
<dbReference type="Proteomes" id="UP001595993">
    <property type="component" value="Unassembled WGS sequence"/>
</dbReference>
<gene>
    <name evidence="3" type="ORF">ACFO9E_08885</name>
</gene>
<accession>A0ABV9G0T6</accession>
<sequence length="341" mass="35684">MTLTRGARITGAVLCAALALIVGGWIGRDLTTVDAPPDLWRYWTGNGSAGAPAPLTTSLEDLLLIVVYVNVAVAALRSAVAATALVAAAVITLALRLPGLWVLSTSWMGLRATDELRTRALYCAFAALGLGLGLIITAVAGRRTPGGHDPYLRHEAYAAHELTPTRPGQGVSMLAFLLLGAAAGVLAAWEVYTATEIGGSRYLDRFTGGDTVLLPLLGTPPGWLAAVIVVLALVAAFGALFHAVFSRPLGLVVAVFLLGTGGRGVDIAVRNEFVSRLGDLPVRDQLLVLSWLFELAAGVVLLMALARRGESDAEAWRGRRPAYDYPQGGGPPPPMSPPPGW</sequence>
<feature type="compositionally biased region" description="Pro residues" evidence="1">
    <location>
        <begin position="329"/>
        <end position="341"/>
    </location>
</feature>
<feature type="transmembrane region" description="Helical" evidence="2">
    <location>
        <begin position="285"/>
        <end position="306"/>
    </location>
</feature>
<evidence type="ECO:0000256" key="2">
    <source>
        <dbReference type="SAM" id="Phobius"/>
    </source>
</evidence>
<feature type="transmembrane region" description="Helical" evidence="2">
    <location>
        <begin position="171"/>
        <end position="192"/>
    </location>
</feature>
<name>A0ABV9G0T6_9ACTN</name>
<evidence type="ECO:0000313" key="4">
    <source>
        <dbReference type="Proteomes" id="UP001595993"/>
    </source>
</evidence>
<keyword evidence="4" id="KW-1185">Reference proteome</keyword>
<feature type="transmembrane region" description="Helical" evidence="2">
    <location>
        <begin position="7"/>
        <end position="27"/>
    </location>
</feature>
<keyword evidence="2" id="KW-0472">Membrane</keyword>
<evidence type="ECO:0000313" key="3">
    <source>
        <dbReference type="EMBL" id="MFC4607931.1"/>
    </source>
</evidence>
<dbReference type="RefSeq" id="WP_381193101.1">
    <property type="nucleotide sequence ID" value="NZ_JBHSFE010000008.1"/>
</dbReference>
<evidence type="ECO:0000256" key="1">
    <source>
        <dbReference type="SAM" id="MobiDB-lite"/>
    </source>
</evidence>
<comment type="caution">
    <text evidence="3">The sequence shown here is derived from an EMBL/GenBank/DDBJ whole genome shotgun (WGS) entry which is preliminary data.</text>
</comment>
<keyword evidence="2" id="KW-1133">Transmembrane helix</keyword>
<organism evidence="3 4">
    <name type="scientific">Streptomyces maoxianensis</name>
    <dbReference type="NCBI Taxonomy" id="1459942"/>
    <lineage>
        <taxon>Bacteria</taxon>
        <taxon>Bacillati</taxon>
        <taxon>Actinomycetota</taxon>
        <taxon>Actinomycetes</taxon>
        <taxon>Kitasatosporales</taxon>
        <taxon>Streptomycetaceae</taxon>
        <taxon>Streptomyces</taxon>
    </lineage>
</organism>
<protein>
    <submittedName>
        <fullName evidence="3">Uncharacterized protein</fullName>
    </submittedName>
</protein>
<feature type="region of interest" description="Disordered" evidence="1">
    <location>
        <begin position="319"/>
        <end position="341"/>
    </location>
</feature>
<feature type="transmembrane region" description="Helical" evidence="2">
    <location>
        <begin position="222"/>
        <end position="241"/>
    </location>
</feature>
<proteinExistence type="predicted"/>
<reference evidence="4" key="1">
    <citation type="journal article" date="2019" name="Int. J. Syst. Evol. Microbiol.">
        <title>The Global Catalogue of Microorganisms (GCM) 10K type strain sequencing project: providing services to taxonomists for standard genome sequencing and annotation.</title>
        <authorList>
            <consortium name="The Broad Institute Genomics Platform"/>
            <consortium name="The Broad Institute Genome Sequencing Center for Infectious Disease"/>
            <person name="Wu L."/>
            <person name="Ma J."/>
        </authorList>
    </citation>
    <scope>NUCLEOTIDE SEQUENCE [LARGE SCALE GENOMIC DNA]</scope>
    <source>
        <strain evidence="4">CGMCC 4.7139</strain>
    </source>
</reference>
<feature type="transmembrane region" description="Helical" evidence="2">
    <location>
        <begin position="248"/>
        <end position="265"/>
    </location>
</feature>
<feature type="transmembrane region" description="Helical" evidence="2">
    <location>
        <begin position="85"/>
        <end position="107"/>
    </location>
</feature>
<feature type="transmembrane region" description="Helical" evidence="2">
    <location>
        <begin position="119"/>
        <end position="140"/>
    </location>
</feature>